<reference evidence="1" key="1">
    <citation type="journal article" date="2014" name="Front. Microbiol.">
        <title>High frequency of phylogenetically diverse reductive dehalogenase-homologous genes in deep subseafloor sedimentary metagenomes.</title>
        <authorList>
            <person name="Kawai M."/>
            <person name="Futagami T."/>
            <person name="Toyoda A."/>
            <person name="Takaki Y."/>
            <person name="Nishi S."/>
            <person name="Hori S."/>
            <person name="Arai W."/>
            <person name="Tsubouchi T."/>
            <person name="Morono Y."/>
            <person name="Uchiyama I."/>
            <person name="Ito T."/>
            <person name="Fujiyama A."/>
            <person name="Inagaki F."/>
            <person name="Takami H."/>
        </authorList>
    </citation>
    <scope>NUCLEOTIDE SEQUENCE</scope>
    <source>
        <strain evidence="1">Expedition CK06-06</strain>
    </source>
</reference>
<dbReference type="EMBL" id="BARS01024293">
    <property type="protein sequence ID" value="GAG06171.1"/>
    <property type="molecule type" value="Genomic_DNA"/>
</dbReference>
<organism evidence="1">
    <name type="scientific">marine sediment metagenome</name>
    <dbReference type="NCBI Taxonomy" id="412755"/>
    <lineage>
        <taxon>unclassified sequences</taxon>
        <taxon>metagenomes</taxon>
        <taxon>ecological metagenomes</taxon>
    </lineage>
</organism>
<dbReference type="InterPro" id="IPR036390">
    <property type="entry name" value="WH_DNA-bd_sf"/>
</dbReference>
<dbReference type="InterPro" id="IPR036388">
    <property type="entry name" value="WH-like_DNA-bd_sf"/>
</dbReference>
<gene>
    <name evidence="1" type="ORF">S01H1_38576</name>
</gene>
<comment type="caution">
    <text evidence="1">The sequence shown here is derived from an EMBL/GenBank/DDBJ whole genome shotgun (WGS) entry which is preliminary data.</text>
</comment>
<dbReference type="SUPFAM" id="SSF46785">
    <property type="entry name" value="Winged helix' DNA-binding domain"/>
    <property type="match status" value="1"/>
</dbReference>
<dbReference type="Gene3D" id="1.10.10.10">
    <property type="entry name" value="Winged helix-like DNA-binding domain superfamily/Winged helix DNA-binding domain"/>
    <property type="match status" value="1"/>
</dbReference>
<name>X0W0A6_9ZZZZ</name>
<evidence type="ECO:0008006" key="2">
    <source>
        <dbReference type="Google" id="ProtNLM"/>
    </source>
</evidence>
<protein>
    <recommendedName>
        <fullName evidence="2">HTH arsR-type domain-containing protein</fullName>
    </recommendedName>
</protein>
<proteinExistence type="predicted"/>
<dbReference type="AlphaFoldDB" id="X0W0A6"/>
<sequence length="131" mass="15272">MAIRLILVKGDEIVMELPLSAGALSKDLLQRELDHFEEEFDRFTKLFDALSHRTRLRMIKRLFEEDDLTLGFTDFIKELGLNPKIVWQNTKKLCDGGLMKKDDDGKYSCSEAGRAEFLMISLMLRQLRELF</sequence>
<accession>X0W0A6</accession>
<evidence type="ECO:0000313" key="1">
    <source>
        <dbReference type="EMBL" id="GAG06171.1"/>
    </source>
</evidence>